<dbReference type="EMBL" id="UYRV01112040">
    <property type="protein sequence ID" value="VDN27191.1"/>
    <property type="molecule type" value="Genomic_DNA"/>
</dbReference>
<proteinExistence type="predicted"/>
<organism evidence="1 2">
    <name type="scientific">Cylicostephanus goldi</name>
    <name type="common">Nematode worm</name>
    <dbReference type="NCBI Taxonomy" id="71465"/>
    <lineage>
        <taxon>Eukaryota</taxon>
        <taxon>Metazoa</taxon>
        <taxon>Ecdysozoa</taxon>
        <taxon>Nematoda</taxon>
        <taxon>Chromadorea</taxon>
        <taxon>Rhabditida</taxon>
        <taxon>Rhabditina</taxon>
        <taxon>Rhabditomorpha</taxon>
        <taxon>Strongyloidea</taxon>
        <taxon>Strongylidae</taxon>
        <taxon>Cylicostephanus</taxon>
    </lineage>
</organism>
<reference evidence="1 2" key="1">
    <citation type="submission" date="2018-11" db="EMBL/GenBank/DDBJ databases">
        <authorList>
            <consortium name="Pathogen Informatics"/>
        </authorList>
    </citation>
    <scope>NUCLEOTIDE SEQUENCE [LARGE SCALE GENOMIC DNA]</scope>
</reference>
<dbReference type="Proteomes" id="UP000271889">
    <property type="component" value="Unassembled WGS sequence"/>
</dbReference>
<evidence type="ECO:0000313" key="2">
    <source>
        <dbReference type="Proteomes" id="UP000271889"/>
    </source>
</evidence>
<protein>
    <submittedName>
        <fullName evidence="1">Uncharacterized protein</fullName>
    </submittedName>
</protein>
<gene>
    <name evidence="1" type="ORF">CGOC_LOCUS10592</name>
</gene>
<dbReference type="AlphaFoldDB" id="A0A3P7N7G0"/>
<dbReference type="Gene3D" id="3.40.630.30">
    <property type="match status" value="1"/>
</dbReference>
<evidence type="ECO:0000313" key="1">
    <source>
        <dbReference type="EMBL" id="VDN27191.1"/>
    </source>
</evidence>
<sequence length="67" mass="7732">MTTYTFVQATEKDEEKILEFLFAQFAVSDPISKSIKLTKGDAIELFCDDARLGTNKYSTLIYDDRER</sequence>
<keyword evidence="2" id="KW-1185">Reference proteome</keyword>
<accession>A0A3P7N7G0</accession>
<name>A0A3P7N7G0_CYLGO</name>